<proteinExistence type="predicted"/>
<name>A0A4Y2NBD9_ARAVE</name>
<dbReference type="Proteomes" id="UP000499080">
    <property type="component" value="Unassembled WGS sequence"/>
</dbReference>
<keyword evidence="2" id="KW-1185">Reference proteome</keyword>
<dbReference type="AlphaFoldDB" id="A0A4Y2NBD9"/>
<comment type="caution">
    <text evidence="1">The sequence shown here is derived from an EMBL/GenBank/DDBJ whole genome shotgun (WGS) entry which is preliminary data.</text>
</comment>
<dbReference type="EMBL" id="BGPR01008861">
    <property type="protein sequence ID" value="GBN36561.1"/>
    <property type="molecule type" value="Genomic_DNA"/>
</dbReference>
<sequence length="127" mass="14337">MLKRNFNPLIPKIVRIDGRQNTGTFRVSLLKVREIPFPSSKTTMTAGTVRILRKPSFSPNPSGGATLKKKVSAAGEKAITLNEKGWKFRSNIQTSRKAIVFCFKRRLGRFRIDRVNQNNTFCANPTV</sequence>
<evidence type="ECO:0000313" key="2">
    <source>
        <dbReference type="Proteomes" id="UP000499080"/>
    </source>
</evidence>
<accession>A0A4Y2NBD9</accession>
<organism evidence="1 2">
    <name type="scientific">Araneus ventricosus</name>
    <name type="common">Orbweaver spider</name>
    <name type="synonym">Epeira ventricosa</name>
    <dbReference type="NCBI Taxonomy" id="182803"/>
    <lineage>
        <taxon>Eukaryota</taxon>
        <taxon>Metazoa</taxon>
        <taxon>Ecdysozoa</taxon>
        <taxon>Arthropoda</taxon>
        <taxon>Chelicerata</taxon>
        <taxon>Arachnida</taxon>
        <taxon>Araneae</taxon>
        <taxon>Araneomorphae</taxon>
        <taxon>Entelegynae</taxon>
        <taxon>Araneoidea</taxon>
        <taxon>Araneidae</taxon>
        <taxon>Araneus</taxon>
    </lineage>
</organism>
<gene>
    <name evidence="1" type="ORF">AVEN_122747_1</name>
</gene>
<reference evidence="1 2" key="1">
    <citation type="journal article" date="2019" name="Sci. Rep.">
        <title>Orb-weaving spider Araneus ventricosus genome elucidates the spidroin gene catalogue.</title>
        <authorList>
            <person name="Kono N."/>
            <person name="Nakamura H."/>
            <person name="Ohtoshi R."/>
            <person name="Moran D.A.P."/>
            <person name="Shinohara A."/>
            <person name="Yoshida Y."/>
            <person name="Fujiwara M."/>
            <person name="Mori M."/>
            <person name="Tomita M."/>
            <person name="Arakawa K."/>
        </authorList>
    </citation>
    <scope>NUCLEOTIDE SEQUENCE [LARGE SCALE GENOMIC DNA]</scope>
</reference>
<protein>
    <submittedName>
        <fullName evidence="1">Uncharacterized protein</fullName>
    </submittedName>
</protein>
<evidence type="ECO:0000313" key="1">
    <source>
        <dbReference type="EMBL" id="GBN36561.1"/>
    </source>
</evidence>